<dbReference type="InterPro" id="IPR037460">
    <property type="entry name" value="SEST-like"/>
</dbReference>
<dbReference type="Gene3D" id="3.40.50.1110">
    <property type="entry name" value="SGNH hydrolase"/>
    <property type="match status" value="1"/>
</dbReference>
<dbReference type="InterPro" id="IPR036514">
    <property type="entry name" value="SGNH_hydro_sf"/>
</dbReference>
<evidence type="ECO:0000259" key="2">
    <source>
        <dbReference type="Pfam" id="PF13472"/>
    </source>
</evidence>
<dbReference type="Pfam" id="PF13472">
    <property type="entry name" value="Lipase_GDSL_2"/>
    <property type="match status" value="1"/>
</dbReference>
<accession>A0A6J6TJ01</accession>
<feature type="compositionally biased region" description="Low complexity" evidence="1">
    <location>
        <begin position="311"/>
        <end position="320"/>
    </location>
</feature>
<dbReference type="InterPro" id="IPR013830">
    <property type="entry name" value="SGNH_hydro"/>
</dbReference>
<gene>
    <name evidence="3" type="ORF">UFOPK2761_01752</name>
</gene>
<evidence type="ECO:0000313" key="3">
    <source>
        <dbReference type="EMBL" id="CAB4747402.1"/>
    </source>
</evidence>
<dbReference type="GO" id="GO:0019433">
    <property type="term" value="P:triglyceride catabolic process"/>
    <property type="evidence" value="ECO:0007669"/>
    <property type="project" value="TreeGrafter"/>
</dbReference>
<name>A0A6J6TJ01_9ZZZZ</name>
<organism evidence="3">
    <name type="scientific">freshwater metagenome</name>
    <dbReference type="NCBI Taxonomy" id="449393"/>
    <lineage>
        <taxon>unclassified sequences</taxon>
        <taxon>metagenomes</taxon>
        <taxon>ecological metagenomes</taxon>
    </lineage>
</organism>
<reference evidence="3" key="1">
    <citation type="submission" date="2020-05" db="EMBL/GenBank/DDBJ databases">
        <authorList>
            <person name="Chiriac C."/>
            <person name="Salcher M."/>
            <person name="Ghai R."/>
            <person name="Kavagutti S V."/>
        </authorList>
    </citation>
    <scope>NUCLEOTIDE SEQUENCE</scope>
</reference>
<dbReference type="SUPFAM" id="SSF52266">
    <property type="entry name" value="SGNH hydrolase"/>
    <property type="match status" value="1"/>
</dbReference>
<dbReference type="CDD" id="cd01823">
    <property type="entry name" value="SEST_like"/>
    <property type="match status" value="1"/>
</dbReference>
<dbReference type="GO" id="GO:0004806">
    <property type="term" value="F:triacylglycerol lipase activity"/>
    <property type="evidence" value="ECO:0007669"/>
    <property type="project" value="TreeGrafter"/>
</dbReference>
<dbReference type="AlphaFoldDB" id="A0A6J6TJ01"/>
<dbReference type="EMBL" id="CAEZYQ010000012">
    <property type="protein sequence ID" value="CAB4747402.1"/>
    <property type="molecule type" value="Genomic_DNA"/>
</dbReference>
<feature type="region of interest" description="Disordered" evidence="1">
    <location>
        <begin position="306"/>
        <end position="349"/>
    </location>
</feature>
<dbReference type="PANTHER" id="PTHR37981:SF1">
    <property type="entry name" value="SGNH HYDROLASE-TYPE ESTERASE DOMAIN-CONTAINING PROTEIN"/>
    <property type="match status" value="1"/>
</dbReference>
<feature type="domain" description="SGNH hydrolase-type esterase" evidence="2">
    <location>
        <begin position="53"/>
        <end position="315"/>
    </location>
</feature>
<proteinExistence type="predicted"/>
<evidence type="ECO:0000256" key="1">
    <source>
        <dbReference type="SAM" id="MobiDB-lite"/>
    </source>
</evidence>
<protein>
    <submittedName>
        <fullName evidence="3">Unannotated protein</fullName>
    </submittedName>
</protein>
<sequence length="349" mass="36936">MSDLRRHRSRRVAGLTAAVALPLSLATTLLPAPGAAAPTPERRLPPAGMEYVALGDSWTADVVILNRDGVPDTTHAPIDCAQSHRNYPKILAEALSVGEFRDASCGSATTDDFYEPQTGLPLGGTNPPQFDRLSPTTDLVTVGIGGNDAGVASAGLDCLGLIPVDNPITDSGAGLPFGGCKAKYTADGYDQIGRNIRQSTKKLVRAFRTIHDISPGARILAIDYIDVVPDHGCYPTVPASDEDMAWISQKFRQLNKMVKRAARRGGAEYVNTYRRTPEGVDLCGDPNVRWAEVYGPSANDPAMGVPAHPNAAGARGQAAAILDHLRQRDPTSSTDRPPPRSGPAPTMGA</sequence>
<dbReference type="PANTHER" id="PTHR37981">
    <property type="entry name" value="LIPASE 2"/>
    <property type="match status" value="1"/>
</dbReference>